<evidence type="ECO:0000313" key="2">
    <source>
        <dbReference type="Proteomes" id="UP000002012"/>
    </source>
</evidence>
<dbReference type="Gene3D" id="3.40.30.30">
    <property type="entry name" value="Hypothetical protein sa0798"/>
    <property type="match status" value="1"/>
</dbReference>
<dbReference type="HOGENOM" id="CLU_2648518_0_0_0"/>
<dbReference type="Proteomes" id="UP000002012">
    <property type="component" value="Chromosome"/>
</dbReference>
<name>D4H1I7_DENA2</name>
<dbReference type="EMBL" id="CP001968">
    <property type="protein sequence ID" value="ADD68747.1"/>
    <property type="molecule type" value="Genomic_DNA"/>
</dbReference>
<protein>
    <recommendedName>
        <fullName evidence="3">Glutaredoxin</fullName>
    </recommendedName>
</protein>
<sequence>MDAMLTAEYGKENVDFSYIDVSSPEVLEYIDDVTNIVDGRLPFPYISLNGKPLCWGLMESADIIGKVKEKLDCTEI</sequence>
<dbReference type="InterPro" id="IPR038218">
    <property type="entry name" value="YuzD-like_sp"/>
</dbReference>
<reference evidence="1 2" key="1">
    <citation type="journal article" date="2010" name="Stand. Genomic Sci.">
        <title>Complete genome sequence of Denitrovibrio acetiphilus type strain (N2460).</title>
        <authorList>
            <person name="Kiss H."/>
            <person name="Lang E."/>
            <person name="Lapidus A."/>
            <person name="Copeland A."/>
            <person name="Nolan M."/>
            <person name="Glavina Del Rio T."/>
            <person name="Chen F."/>
            <person name="Lucas S."/>
            <person name="Tice H."/>
            <person name="Cheng J.F."/>
            <person name="Han C."/>
            <person name="Goodwin L."/>
            <person name="Pitluck S."/>
            <person name="Liolios K."/>
            <person name="Pati A."/>
            <person name="Ivanova N."/>
            <person name="Mavromatis K."/>
            <person name="Chen A."/>
            <person name="Palaniappan K."/>
            <person name="Land M."/>
            <person name="Hauser L."/>
            <person name="Chang Y.J."/>
            <person name="Jeffries C.D."/>
            <person name="Detter J.C."/>
            <person name="Brettin T."/>
            <person name="Spring S."/>
            <person name="Rohde M."/>
            <person name="Goker M."/>
            <person name="Woyke T."/>
            <person name="Bristow J."/>
            <person name="Eisen J.A."/>
            <person name="Markowitz V."/>
            <person name="Hugenholtz P."/>
            <person name="Kyrpides N.C."/>
            <person name="Klenk H.P."/>
        </authorList>
    </citation>
    <scope>NUCLEOTIDE SEQUENCE [LARGE SCALE GENOMIC DNA]</scope>
    <source>
        <strain evidence="2">DSM 12809 / NBRC 114555 / N2460</strain>
    </source>
</reference>
<organism evidence="1 2">
    <name type="scientific">Denitrovibrio acetiphilus (strain DSM 12809 / NBRC 114555 / N2460)</name>
    <dbReference type="NCBI Taxonomy" id="522772"/>
    <lineage>
        <taxon>Bacteria</taxon>
        <taxon>Pseudomonadati</taxon>
        <taxon>Deferribacterota</taxon>
        <taxon>Deferribacteres</taxon>
        <taxon>Deferribacterales</taxon>
        <taxon>Geovibrionaceae</taxon>
        <taxon>Denitrovibrio</taxon>
    </lineage>
</organism>
<proteinExistence type="predicted"/>
<dbReference type="AlphaFoldDB" id="D4H1I7"/>
<dbReference type="KEGG" id="dap:Dacet_1984"/>
<evidence type="ECO:0000313" key="1">
    <source>
        <dbReference type="EMBL" id="ADD68747.1"/>
    </source>
</evidence>
<dbReference type="PaxDb" id="522772-Dacet_1984"/>
<evidence type="ECO:0008006" key="3">
    <source>
        <dbReference type="Google" id="ProtNLM"/>
    </source>
</evidence>
<dbReference type="eggNOG" id="ENOG50311MZ">
    <property type="taxonomic scope" value="Bacteria"/>
</dbReference>
<gene>
    <name evidence="1" type="ordered locus">Dacet_1984</name>
</gene>
<accession>D4H1I7</accession>
<dbReference type="STRING" id="522772.Dacet_1984"/>
<keyword evidence="2" id="KW-1185">Reference proteome</keyword>
<dbReference type="RefSeq" id="WP_013011251.1">
    <property type="nucleotide sequence ID" value="NC_013943.1"/>
</dbReference>
<dbReference type="InParanoid" id="D4H1I7"/>